<comment type="similarity">
    <text evidence="2">Belongs to the ITPK1 family.</text>
</comment>
<dbReference type="PANTHER" id="PTHR14217">
    <property type="entry name" value="INOSITOL-TETRAKISPHOSPHATE 1-KINASE"/>
    <property type="match status" value="1"/>
</dbReference>
<evidence type="ECO:0000256" key="9">
    <source>
        <dbReference type="ARBA" id="ARBA00022840"/>
    </source>
</evidence>
<keyword evidence="8" id="KW-0418">Kinase</keyword>
<evidence type="ECO:0000256" key="10">
    <source>
        <dbReference type="ARBA" id="ARBA00022842"/>
    </source>
</evidence>
<dbReference type="InterPro" id="IPR040464">
    <property type="entry name" value="InsP(3)kin_ATP-grasp"/>
</dbReference>
<comment type="caution">
    <text evidence="12">The sequence shown here is derived from an EMBL/GenBank/DDBJ whole genome shotgun (WGS) entry which is preliminary data.</text>
</comment>
<keyword evidence="10" id="KW-0460">Magnesium</keyword>
<dbReference type="GO" id="GO:0005524">
    <property type="term" value="F:ATP binding"/>
    <property type="evidence" value="ECO:0007669"/>
    <property type="project" value="UniProtKB-KW"/>
</dbReference>
<dbReference type="GO" id="GO:0052725">
    <property type="term" value="F:inositol-1,3,4-trisphosphate 6-kinase activity"/>
    <property type="evidence" value="ECO:0007669"/>
    <property type="project" value="InterPro"/>
</dbReference>
<feature type="domain" description="Inositol 1,3,4-trisphosphate 5/6-kinase ATP-grasp" evidence="11">
    <location>
        <begin position="137"/>
        <end position="212"/>
    </location>
</feature>
<dbReference type="GO" id="GO:0052726">
    <property type="term" value="F:inositol-1,3,4-trisphosphate 5-kinase activity"/>
    <property type="evidence" value="ECO:0007669"/>
    <property type="project" value="InterPro"/>
</dbReference>
<dbReference type="GO" id="GO:0047325">
    <property type="term" value="F:inositol-3,4,5,6-tetrakisphosphate 1-kinase activity"/>
    <property type="evidence" value="ECO:0007669"/>
    <property type="project" value="InterPro"/>
</dbReference>
<keyword evidence="13" id="KW-1185">Reference proteome</keyword>
<evidence type="ECO:0000256" key="7">
    <source>
        <dbReference type="ARBA" id="ARBA00022741"/>
    </source>
</evidence>
<name>A0A7J7LHY8_9MAGN</name>
<dbReference type="InterPro" id="IPR008656">
    <property type="entry name" value="Inositol_tetrakis-P_1-kinase"/>
</dbReference>
<dbReference type="Gene3D" id="3.30.470.20">
    <property type="entry name" value="ATP-grasp fold, B domain"/>
    <property type="match status" value="1"/>
</dbReference>
<dbReference type="AlphaFoldDB" id="A0A7J7LHY8"/>
<evidence type="ECO:0000256" key="1">
    <source>
        <dbReference type="ARBA" id="ARBA00001946"/>
    </source>
</evidence>
<dbReference type="PANTHER" id="PTHR14217:SF39">
    <property type="entry name" value="INOSITOL-TETRAKISPHOSPHATE 1-KINASE 3"/>
    <property type="match status" value="1"/>
</dbReference>
<comment type="subunit">
    <text evidence="3">Monomer.</text>
</comment>
<dbReference type="GO" id="GO:0005737">
    <property type="term" value="C:cytoplasm"/>
    <property type="evidence" value="ECO:0007669"/>
    <property type="project" value="TreeGrafter"/>
</dbReference>
<accession>A0A7J7LHY8</accession>
<evidence type="ECO:0000256" key="3">
    <source>
        <dbReference type="ARBA" id="ARBA00011245"/>
    </source>
</evidence>
<evidence type="ECO:0000256" key="6">
    <source>
        <dbReference type="ARBA" id="ARBA00022723"/>
    </source>
</evidence>
<dbReference type="GO" id="GO:0032957">
    <property type="term" value="P:inositol trisphosphate metabolic process"/>
    <property type="evidence" value="ECO:0007669"/>
    <property type="project" value="InterPro"/>
</dbReference>
<evidence type="ECO:0000256" key="8">
    <source>
        <dbReference type="ARBA" id="ARBA00022777"/>
    </source>
</evidence>
<keyword evidence="9" id="KW-0067">ATP-binding</keyword>
<dbReference type="EC" id="2.7.1.159" evidence="4"/>
<dbReference type="EMBL" id="JACGCM010002279">
    <property type="protein sequence ID" value="KAF6142168.1"/>
    <property type="molecule type" value="Genomic_DNA"/>
</dbReference>
<keyword evidence="5" id="KW-0808">Transferase</keyword>
<evidence type="ECO:0000256" key="2">
    <source>
        <dbReference type="ARBA" id="ARBA00009601"/>
    </source>
</evidence>
<protein>
    <recommendedName>
        <fullName evidence="4">inositol-1,3,4-trisphosphate 5/6-kinase</fullName>
        <ecNumber evidence="4">2.7.1.159</ecNumber>
    </recommendedName>
</protein>
<sequence>MVGDIEEAVSYTMSGKLRKLPSGANSEKTRLLAIESLKSAEDVLALVTKSGPQWTHLVSVVDHRSDQALAVLRPQATADHRCQEAEGMTALADDDALIKDYRQKDPEVIVLDPPDAIQHVHNRQSMLQDVADLNLSESYGKVRVPKQLVVKKDPSTIPEAVTKAGLTLPIVAKPLVVDGSPKSHQLSLAYDQFSLSKLDPPLVLQEFVNHGTTFQLL</sequence>
<gene>
    <name evidence="12" type="ORF">GIB67_037086</name>
</gene>
<dbReference type="Proteomes" id="UP000541444">
    <property type="component" value="Unassembled WGS sequence"/>
</dbReference>
<evidence type="ECO:0000313" key="13">
    <source>
        <dbReference type="Proteomes" id="UP000541444"/>
    </source>
</evidence>
<dbReference type="Pfam" id="PF05770">
    <property type="entry name" value="Ins134_P3_kin"/>
    <property type="match status" value="1"/>
</dbReference>
<comment type="cofactor">
    <cofactor evidence="1">
        <name>Mg(2+)</name>
        <dbReference type="ChEBI" id="CHEBI:18420"/>
    </cofactor>
</comment>
<evidence type="ECO:0000256" key="5">
    <source>
        <dbReference type="ARBA" id="ARBA00022679"/>
    </source>
</evidence>
<keyword evidence="6" id="KW-0479">Metal-binding</keyword>
<dbReference type="GO" id="GO:0000287">
    <property type="term" value="F:magnesium ion binding"/>
    <property type="evidence" value="ECO:0007669"/>
    <property type="project" value="InterPro"/>
</dbReference>
<reference evidence="12 13" key="1">
    <citation type="journal article" date="2020" name="IScience">
        <title>Genome Sequencing of the Endangered Kingdonia uniflora (Circaeasteraceae, Ranunculales) Reveals Potential Mechanisms of Evolutionary Specialization.</title>
        <authorList>
            <person name="Sun Y."/>
            <person name="Deng T."/>
            <person name="Zhang A."/>
            <person name="Moore M.J."/>
            <person name="Landis J.B."/>
            <person name="Lin N."/>
            <person name="Zhang H."/>
            <person name="Zhang X."/>
            <person name="Huang J."/>
            <person name="Zhang X."/>
            <person name="Sun H."/>
            <person name="Wang H."/>
        </authorList>
    </citation>
    <scope>NUCLEOTIDE SEQUENCE [LARGE SCALE GENOMIC DNA]</scope>
    <source>
        <strain evidence="12">TB1705</strain>
        <tissue evidence="12">Leaf</tissue>
    </source>
</reference>
<dbReference type="OrthoDB" id="25308at2759"/>
<proteinExistence type="inferred from homology"/>
<evidence type="ECO:0000313" key="12">
    <source>
        <dbReference type="EMBL" id="KAF6142168.1"/>
    </source>
</evidence>
<keyword evidence="7" id="KW-0547">Nucleotide-binding</keyword>
<evidence type="ECO:0000256" key="4">
    <source>
        <dbReference type="ARBA" id="ARBA00012017"/>
    </source>
</evidence>
<evidence type="ECO:0000259" key="11">
    <source>
        <dbReference type="Pfam" id="PF05770"/>
    </source>
</evidence>
<organism evidence="12 13">
    <name type="scientific">Kingdonia uniflora</name>
    <dbReference type="NCBI Taxonomy" id="39325"/>
    <lineage>
        <taxon>Eukaryota</taxon>
        <taxon>Viridiplantae</taxon>
        <taxon>Streptophyta</taxon>
        <taxon>Embryophyta</taxon>
        <taxon>Tracheophyta</taxon>
        <taxon>Spermatophyta</taxon>
        <taxon>Magnoliopsida</taxon>
        <taxon>Ranunculales</taxon>
        <taxon>Circaeasteraceae</taxon>
        <taxon>Kingdonia</taxon>
    </lineage>
</organism>